<name>A0A5S9NCM4_9GAMM</name>
<dbReference type="Proteomes" id="UP000435877">
    <property type="component" value="Unassembled WGS sequence"/>
</dbReference>
<reference evidence="6 7" key="1">
    <citation type="submission" date="2019-11" db="EMBL/GenBank/DDBJ databases">
        <authorList>
            <person name="Holert J."/>
        </authorList>
    </citation>
    <scope>NUCLEOTIDE SEQUENCE [LARGE SCALE GENOMIC DNA]</scope>
    <source>
        <strain evidence="4">BC3_2A</strain>
        <strain evidence="3">SB11_1A</strain>
    </source>
</reference>
<organism evidence="3 6">
    <name type="scientific">Zhongshania aliphaticivorans</name>
    <dbReference type="NCBI Taxonomy" id="1470434"/>
    <lineage>
        <taxon>Bacteria</taxon>
        <taxon>Pseudomonadati</taxon>
        <taxon>Pseudomonadota</taxon>
        <taxon>Gammaproteobacteria</taxon>
        <taxon>Cellvibrionales</taxon>
        <taxon>Spongiibacteraceae</taxon>
        <taxon>Zhongshania</taxon>
    </lineage>
</organism>
<sequence>MKTQRLMNNHSFHSQRGVTTILAVLMMLSLFTFLAVVTDTGRLYLEKRSLQKNADLAAMETALRYCRSEITADDILSFNIGDMLAPGEVLSPERNNFPGDSTNSTFTAIPGEGTVEVILTYNVPTSLFGQLLSDENVDLSARATAVACEPIAAFSVGTRLASLGAGESIVGSLLSGVGLDLGLDLMDYNGLVGATITPSGLLQALGIPVSADLSIADFNNLLIVRAVSLGEILDATATLVGQDSLLNLNLDLLSSLEREMDVTLPDIQLGSDEFSSGLFASITSPASSALDVKVDAMGLVSTAIGIATSSRAIDVDLALLPGGLGSLLGTDISAKVGIIEPPSIAIGGIGTTAYSSQTRVFAHIEVSTNDLLGGALGGLLGSLASVNVDIPLVIDLASASGTIEDMCTQPLKELDNPPKCPAGEDCATIAVDAQIAKICVGDIDPNTIFSTSASCDVGLTSKSLLSVELLGSSLIGLDTSLAIDPLETTGQDDLAEQQMMVLDGNIDLGTTVQDLTDALLAALLGQTLNSNPTMNSSDRTQIATEIWEDLNGDSCGSGYSGSTCRGQKLEEAQDLISDTSDGLQGFVADALLNPVVGLLDSVLTLNVGGILGSVGDLVVGLLGGVGDLLSGILVGNPCTGGGVVGSLFGNNGSSTGCIDELADALDTPSGQTQSNALVFLTGLLLEVLRPVLDAVGNNLLMPLLDNLLGLQLGQTEVNLLGLNCDGHSKLIK</sequence>
<feature type="domain" description="Putative Flp pilus-assembly TadG-like N-terminal" evidence="2">
    <location>
        <begin position="17"/>
        <end position="58"/>
    </location>
</feature>
<keyword evidence="1" id="KW-0812">Transmembrane</keyword>
<dbReference type="RefSeq" id="WP_159268056.1">
    <property type="nucleotide sequence ID" value="NZ_CACSIK010000001.1"/>
</dbReference>
<dbReference type="Pfam" id="PF13400">
    <property type="entry name" value="Tad"/>
    <property type="match status" value="1"/>
</dbReference>
<gene>
    <name evidence="3" type="ORF">IHBHHGIJ_01442</name>
    <name evidence="4" type="ORF">KFEGEMFD_03182</name>
    <name evidence="5" type="ORF">KFEGEMFD_03741</name>
</gene>
<evidence type="ECO:0000313" key="6">
    <source>
        <dbReference type="Proteomes" id="UP000435877"/>
    </source>
</evidence>
<dbReference type="EMBL" id="CACSIM010000007">
    <property type="protein sequence ID" value="CAA0120306.1"/>
    <property type="molecule type" value="Genomic_DNA"/>
</dbReference>
<keyword evidence="1" id="KW-0472">Membrane</keyword>
<evidence type="ECO:0000313" key="5">
    <source>
        <dbReference type="EMBL" id="CAA0120306.1"/>
    </source>
</evidence>
<dbReference type="EMBL" id="CACSIM010000005">
    <property type="protein sequence ID" value="CAA0115781.1"/>
    <property type="molecule type" value="Genomic_DNA"/>
</dbReference>
<dbReference type="InterPro" id="IPR028087">
    <property type="entry name" value="Tad_N"/>
</dbReference>
<keyword evidence="6" id="KW-1185">Reference proteome</keyword>
<evidence type="ECO:0000313" key="4">
    <source>
        <dbReference type="EMBL" id="CAA0115781.1"/>
    </source>
</evidence>
<evidence type="ECO:0000313" key="3">
    <source>
        <dbReference type="EMBL" id="CAA0088008.1"/>
    </source>
</evidence>
<evidence type="ECO:0000256" key="1">
    <source>
        <dbReference type="SAM" id="Phobius"/>
    </source>
</evidence>
<dbReference type="EMBL" id="CACSIK010000001">
    <property type="protein sequence ID" value="CAA0088008.1"/>
    <property type="molecule type" value="Genomic_DNA"/>
</dbReference>
<proteinExistence type="predicted"/>
<protein>
    <recommendedName>
        <fullName evidence="2">Putative Flp pilus-assembly TadG-like N-terminal domain-containing protein</fullName>
    </recommendedName>
</protein>
<keyword evidence="1" id="KW-1133">Transmembrane helix</keyword>
<evidence type="ECO:0000259" key="2">
    <source>
        <dbReference type="Pfam" id="PF13400"/>
    </source>
</evidence>
<feature type="transmembrane region" description="Helical" evidence="1">
    <location>
        <begin position="21"/>
        <end position="45"/>
    </location>
</feature>
<dbReference type="OrthoDB" id="5720484at2"/>
<dbReference type="AlphaFoldDB" id="A0A5S9NCM4"/>
<accession>A0A5S9NCM4</accession>
<dbReference type="Proteomes" id="UP000439591">
    <property type="component" value="Unassembled WGS sequence"/>
</dbReference>
<evidence type="ECO:0000313" key="7">
    <source>
        <dbReference type="Proteomes" id="UP000439591"/>
    </source>
</evidence>